<evidence type="ECO:0000313" key="3">
    <source>
        <dbReference type="Proteomes" id="UP000002009"/>
    </source>
</evidence>
<feature type="region of interest" description="Disordered" evidence="1">
    <location>
        <begin position="1"/>
        <end position="72"/>
    </location>
</feature>
<dbReference type="KEGG" id="mis:MICPUN_59603"/>
<dbReference type="EMBL" id="CP001327">
    <property type="protein sequence ID" value="ACO64622.1"/>
    <property type="molecule type" value="Genomic_DNA"/>
</dbReference>
<dbReference type="AlphaFoldDB" id="C1E949"/>
<keyword evidence="3" id="KW-1185">Reference proteome</keyword>
<dbReference type="Proteomes" id="UP000002009">
    <property type="component" value="Chromosome 6"/>
</dbReference>
<accession>C1E949</accession>
<dbReference type="InParanoid" id="C1E949"/>
<dbReference type="RefSeq" id="XP_002503364.1">
    <property type="nucleotide sequence ID" value="XM_002503318.1"/>
</dbReference>
<sequence length="72" mass="7775">MATDGPSVDGVEEAPATPTSLMKGVSWQDIHHGQDLTSVREFEPSEVSDSDEDEYGRPRTRGKPQGGCCVIQ</sequence>
<dbReference type="GeneID" id="8244299"/>
<feature type="compositionally biased region" description="Basic and acidic residues" evidence="1">
    <location>
        <begin position="29"/>
        <end position="43"/>
    </location>
</feature>
<evidence type="ECO:0000256" key="1">
    <source>
        <dbReference type="SAM" id="MobiDB-lite"/>
    </source>
</evidence>
<name>C1E949_MICCC</name>
<proteinExistence type="predicted"/>
<organism evidence="2 3">
    <name type="scientific">Micromonas commoda (strain RCC299 / NOUM17 / CCMP2709)</name>
    <name type="common">Picoplanktonic green alga</name>
    <dbReference type="NCBI Taxonomy" id="296587"/>
    <lineage>
        <taxon>Eukaryota</taxon>
        <taxon>Viridiplantae</taxon>
        <taxon>Chlorophyta</taxon>
        <taxon>Mamiellophyceae</taxon>
        <taxon>Mamiellales</taxon>
        <taxon>Mamiellaceae</taxon>
        <taxon>Micromonas</taxon>
    </lineage>
</organism>
<evidence type="ECO:0000313" key="2">
    <source>
        <dbReference type="EMBL" id="ACO64622.1"/>
    </source>
</evidence>
<protein>
    <submittedName>
        <fullName evidence="2">Uncharacterized protein</fullName>
    </submittedName>
</protein>
<reference evidence="2 3" key="1">
    <citation type="journal article" date="2009" name="Science">
        <title>Green evolution and dynamic adaptations revealed by genomes of the marine picoeukaryotes Micromonas.</title>
        <authorList>
            <person name="Worden A.Z."/>
            <person name="Lee J.H."/>
            <person name="Mock T."/>
            <person name="Rouze P."/>
            <person name="Simmons M.P."/>
            <person name="Aerts A.L."/>
            <person name="Allen A.E."/>
            <person name="Cuvelier M.L."/>
            <person name="Derelle E."/>
            <person name="Everett M.V."/>
            <person name="Foulon E."/>
            <person name="Grimwood J."/>
            <person name="Gundlach H."/>
            <person name="Henrissat B."/>
            <person name="Napoli C."/>
            <person name="McDonald S.M."/>
            <person name="Parker M.S."/>
            <person name="Rombauts S."/>
            <person name="Salamov A."/>
            <person name="Von Dassow P."/>
            <person name="Badger J.H."/>
            <person name="Coutinho P.M."/>
            <person name="Demir E."/>
            <person name="Dubchak I."/>
            <person name="Gentemann C."/>
            <person name="Eikrem W."/>
            <person name="Gready J.E."/>
            <person name="John U."/>
            <person name="Lanier W."/>
            <person name="Lindquist E.A."/>
            <person name="Lucas S."/>
            <person name="Mayer K.F."/>
            <person name="Moreau H."/>
            <person name="Not F."/>
            <person name="Otillar R."/>
            <person name="Panaud O."/>
            <person name="Pangilinan J."/>
            <person name="Paulsen I."/>
            <person name="Piegu B."/>
            <person name="Poliakov A."/>
            <person name="Robbens S."/>
            <person name="Schmutz J."/>
            <person name="Toulza E."/>
            <person name="Wyss T."/>
            <person name="Zelensky A."/>
            <person name="Zhou K."/>
            <person name="Armbrust E.V."/>
            <person name="Bhattacharya D."/>
            <person name="Goodenough U.W."/>
            <person name="Van de Peer Y."/>
            <person name="Grigoriev I.V."/>
        </authorList>
    </citation>
    <scope>NUCLEOTIDE SEQUENCE [LARGE SCALE GENOMIC DNA]</scope>
    <source>
        <strain evidence="3">RCC299 / NOUM17</strain>
    </source>
</reference>
<feature type="compositionally biased region" description="Acidic residues" evidence="1">
    <location>
        <begin position="44"/>
        <end position="54"/>
    </location>
</feature>
<gene>
    <name evidence="2" type="ORF">MICPUN_59603</name>
</gene>